<dbReference type="PANTHER" id="PTHR30465">
    <property type="entry name" value="INNER MEMBRANE ABC TRANSPORTER"/>
    <property type="match status" value="1"/>
</dbReference>
<accession>A0A327ZR87</accession>
<feature type="transmembrane region" description="Helical" evidence="9">
    <location>
        <begin position="158"/>
        <end position="177"/>
    </location>
</feature>
<evidence type="ECO:0000256" key="3">
    <source>
        <dbReference type="ARBA" id="ARBA00022475"/>
    </source>
</evidence>
<keyword evidence="5 9" id="KW-0812">Transmembrane</keyword>
<evidence type="ECO:0000256" key="4">
    <source>
        <dbReference type="ARBA" id="ARBA00022596"/>
    </source>
</evidence>
<protein>
    <recommendedName>
        <fullName evidence="10">ABC transmembrane type-1 domain-containing protein</fullName>
    </recommendedName>
</protein>
<evidence type="ECO:0000256" key="7">
    <source>
        <dbReference type="ARBA" id="ARBA00023112"/>
    </source>
</evidence>
<keyword evidence="12" id="KW-1185">Reference proteome</keyword>
<evidence type="ECO:0000256" key="5">
    <source>
        <dbReference type="ARBA" id="ARBA00022692"/>
    </source>
</evidence>
<dbReference type="GO" id="GO:0055085">
    <property type="term" value="P:transmembrane transport"/>
    <property type="evidence" value="ECO:0007669"/>
    <property type="project" value="InterPro"/>
</dbReference>
<dbReference type="EMBL" id="PZJH01000003">
    <property type="protein sequence ID" value="RAK44685.1"/>
    <property type="molecule type" value="Genomic_DNA"/>
</dbReference>
<organism evidence="11 12">
    <name type="scientific">Macrococcus epidermidis</name>
    <dbReference type="NCBI Taxonomy" id="1902580"/>
    <lineage>
        <taxon>Bacteria</taxon>
        <taxon>Bacillati</taxon>
        <taxon>Bacillota</taxon>
        <taxon>Bacilli</taxon>
        <taxon>Bacillales</taxon>
        <taxon>Staphylococcaceae</taxon>
        <taxon>Macrococcus</taxon>
    </lineage>
</organism>
<gene>
    <name evidence="11" type="ORF">BHU61_08200</name>
</gene>
<keyword evidence="8 9" id="KW-0472">Membrane</keyword>
<evidence type="ECO:0000313" key="12">
    <source>
        <dbReference type="Proteomes" id="UP000249808"/>
    </source>
</evidence>
<feature type="transmembrane region" description="Helical" evidence="9">
    <location>
        <begin position="81"/>
        <end position="102"/>
    </location>
</feature>
<keyword evidence="2" id="KW-0813">Transport</keyword>
<dbReference type="InterPro" id="IPR035906">
    <property type="entry name" value="MetI-like_sf"/>
</dbReference>
<dbReference type="Proteomes" id="UP000249808">
    <property type="component" value="Unassembled WGS sequence"/>
</dbReference>
<evidence type="ECO:0000256" key="6">
    <source>
        <dbReference type="ARBA" id="ARBA00022989"/>
    </source>
</evidence>
<name>A0A327ZR87_9STAP</name>
<dbReference type="AlphaFoldDB" id="A0A327ZR87"/>
<evidence type="ECO:0000313" key="11">
    <source>
        <dbReference type="EMBL" id="RAK44685.1"/>
    </source>
</evidence>
<comment type="caution">
    <text evidence="11">The sequence shown here is derived from an EMBL/GenBank/DDBJ whole genome shotgun (WGS) entry which is preliminary data.</text>
</comment>
<evidence type="ECO:0000256" key="1">
    <source>
        <dbReference type="ARBA" id="ARBA00004651"/>
    </source>
</evidence>
<keyword evidence="7" id="KW-0406">Ion transport</keyword>
<feature type="transmembrane region" description="Helical" evidence="9">
    <location>
        <begin position="223"/>
        <end position="242"/>
    </location>
</feature>
<evidence type="ECO:0000256" key="9">
    <source>
        <dbReference type="SAM" id="Phobius"/>
    </source>
</evidence>
<feature type="domain" description="ABC transmembrane type-1" evidence="10">
    <location>
        <begin position="96"/>
        <end position="282"/>
    </location>
</feature>
<dbReference type="Gene3D" id="1.10.3720.10">
    <property type="entry name" value="MetI-like"/>
    <property type="match status" value="1"/>
</dbReference>
<evidence type="ECO:0000256" key="2">
    <source>
        <dbReference type="ARBA" id="ARBA00022448"/>
    </source>
</evidence>
<keyword evidence="4" id="KW-0533">Nickel</keyword>
<keyword evidence="7" id="KW-0921">Nickel transport</keyword>
<dbReference type="SUPFAM" id="SSF161098">
    <property type="entry name" value="MetI-like"/>
    <property type="match status" value="1"/>
</dbReference>
<sequence length="286" mass="33644">MNKIFVNGVKVILVLFNFFLLSAFILLFNQNFKFDLTHFFEAFPQFIKQLMHIDTVTFKTPGSYIEHPFLSFIFRPWRNSMLILFLSIMLGTILSILCVVIAKRFKLIDYIMKRFVKILGYLPDIFYIPCVIIFIIFFYQQTGILIMEVASYGEQEAIVFPAIMLSVIPFVQLYKILDQVITEELDKDYVVLARAKGLNDFEILHKHVLSNVWITFYINFKQVVWMTLSSLLIMEVILGYFGATQFLYYYHAPIMLMTILVLMFVPIYIALFIIQKLVEFRTGVKL</sequence>
<evidence type="ECO:0000256" key="8">
    <source>
        <dbReference type="ARBA" id="ARBA00023136"/>
    </source>
</evidence>
<feature type="transmembrane region" description="Helical" evidence="9">
    <location>
        <begin position="12"/>
        <end position="29"/>
    </location>
</feature>
<reference evidence="11 12" key="1">
    <citation type="journal article" date="2018" name="Front. Microbiol.">
        <title>Description and Comparative Genomics of Macrococcus caseolyticus subsp. hominis subsp. nov., Macrococcus goetzii sp. nov., Macrococcus epidermidis sp. nov., and Macrococcus bohemicus sp. nov., Novel Macrococci From Human Clinical Material With Virulence Potential and Suspected Uptake of Foreign DNA by Natural Transformation.</title>
        <authorList>
            <person name="Maslanova I."/>
            <person name="Wertheimer Z."/>
            <person name="Sedlacek I."/>
            <person name="Svec P."/>
            <person name="Indrakova A."/>
            <person name="Kovarovic V."/>
            <person name="Schumann P."/>
            <person name="Sproer C."/>
            <person name="Kralova S."/>
            <person name="Sedo O."/>
            <person name="Kristofova L."/>
            <person name="Vrbovska V."/>
            <person name="Fuzik T."/>
            <person name="Petras P."/>
            <person name="Zdrahal Z."/>
            <person name="Ruzickova V."/>
            <person name="Doskar J."/>
            <person name="Pantucek R."/>
        </authorList>
    </citation>
    <scope>NUCLEOTIDE SEQUENCE [LARGE SCALE GENOMIC DNA]</scope>
    <source>
        <strain evidence="11 12">01/688</strain>
    </source>
</reference>
<evidence type="ECO:0000259" key="10">
    <source>
        <dbReference type="Pfam" id="PF00528"/>
    </source>
</evidence>
<proteinExistence type="predicted"/>
<dbReference type="PANTHER" id="PTHR30465:SF44">
    <property type="entry name" value="ABC-TYPE DIPEPTIDE_OLIGOPEPTIDE TRANSPORT SYSTEM, PERMEASE COMPONENT"/>
    <property type="match status" value="1"/>
</dbReference>
<keyword evidence="6 9" id="KW-1133">Transmembrane helix</keyword>
<dbReference type="GO" id="GO:0005886">
    <property type="term" value="C:plasma membrane"/>
    <property type="evidence" value="ECO:0007669"/>
    <property type="project" value="UniProtKB-SubCell"/>
</dbReference>
<dbReference type="RefSeq" id="WP_111716065.1">
    <property type="nucleotide sequence ID" value="NZ_JBHSSR010000013.1"/>
</dbReference>
<comment type="subcellular location">
    <subcellularLocation>
        <location evidence="1">Cell membrane</location>
        <topology evidence="1">Multi-pass membrane protein</topology>
    </subcellularLocation>
</comment>
<feature type="transmembrane region" description="Helical" evidence="9">
    <location>
        <begin position="114"/>
        <end position="138"/>
    </location>
</feature>
<feature type="transmembrane region" description="Helical" evidence="9">
    <location>
        <begin position="248"/>
        <end position="274"/>
    </location>
</feature>
<keyword evidence="3" id="KW-1003">Cell membrane</keyword>
<dbReference type="Pfam" id="PF00528">
    <property type="entry name" value="BPD_transp_1"/>
    <property type="match status" value="1"/>
</dbReference>
<dbReference type="InterPro" id="IPR000515">
    <property type="entry name" value="MetI-like"/>
</dbReference>
<dbReference type="GO" id="GO:0015675">
    <property type="term" value="P:nickel cation transport"/>
    <property type="evidence" value="ECO:0007669"/>
    <property type="project" value="UniProtKB-KW"/>
</dbReference>